<dbReference type="AlphaFoldDB" id="C9Z504"/>
<sequence>MKRVIPALVLSAAALVPVWRYTPSTGTTTTVTAEPAPSASAAAGSTVVKGPTVETEKGPVQVQATFRGTKITAVSMLQQPDHPQTEAAVPVLIEETLTAQSADIDTVSGATITSDAYRKSLQATIDEHEKTASSADSASSTDSGTEESGASEKAEESQESASRTVAGPTVGTSKGDVQVQVTFEGDAIASVTMLKQPNHPQTEAAVPVLIKETLAAQSADIDTVSGATITSDGYRESLQAALDTKV</sequence>
<dbReference type="Pfam" id="PF04205">
    <property type="entry name" value="FMN_bind"/>
    <property type="match status" value="2"/>
</dbReference>
<evidence type="ECO:0000256" key="2">
    <source>
        <dbReference type="SAM" id="SignalP"/>
    </source>
</evidence>
<protein>
    <submittedName>
        <fullName evidence="4">Putative FMN-binding protein</fullName>
    </submittedName>
</protein>
<dbReference type="GO" id="GO:0010181">
    <property type="term" value="F:FMN binding"/>
    <property type="evidence" value="ECO:0007669"/>
    <property type="project" value="InterPro"/>
</dbReference>
<keyword evidence="5" id="KW-1185">Reference proteome</keyword>
<gene>
    <name evidence="4" type="ordered locus">SCAB_11401</name>
</gene>
<feature type="domain" description="FMN-binding" evidence="3">
    <location>
        <begin position="173"/>
        <end position="245"/>
    </location>
</feature>
<feature type="domain" description="FMN-binding" evidence="3">
    <location>
        <begin position="55"/>
        <end position="128"/>
    </location>
</feature>
<dbReference type="Gene3D" id="3.90.1010.20">
    <property type="match status" value="2"/>
</dbReference>
<dbReference type="STRING" id="680198.SCAB_11401"/>
<dbReference type="RefSeq" id="WP_012999038.1">
    <property type="nucleotide sequence ID" value="NC_013929.1"/>
</dbReference>
<reference evidence="4 5" key="1">
    <citation type="journal article" date="2010" name="Mol. Plant Microbe Interact.">
        <title>Streptomyces scabies 87-22 contains a coronafacic acid-like biosynthetic cluster that contributes to plant-microbe interactions.</title>
        <authorList>
            <person name="Bignell D.R."/>
            <person name="Seipke R.F."/>
            <person name="Huguet-Tapia J.C."/>
            <person name="Chambers A.H."/>
            <person name="Parry R.J."/>
            <person name="Loria R."/>
        </authorList>
    </citation>
    <scope>NUCLEOTIDE SEQUENCE [LARGE SCALE GENOMIC DNA]</scope>
    <source>
        <strain evidence="4 5">87.22</strain>
    </source>
</reference>
<dbReference type="HOGENOM" id="CLU_1128583_0_0_11"/>
<evidence type="ECO:0000313" key="5">
    <source>
        <dbReference type="Proteomes" id="UP000001444"/>
    </source>
</evidence>
<proteinExistence type="predicted"/>
<dbReference type="Proteomes" id="UP000001444">
    <property type="component" value="Chromosome"/>
</dbReference>
<feature type="chain" id="PRO_5039205940" evidence="2">
    <location>
        <begin position="21"/>
        <end position="246"/>
    </location>
</feature>
<dbReference type="eggNOG" id="COG3976">
    <property type="taxonomic scope" value="Bacteria"/>
</dbReference>
<dbReference type="SMART" id="SM00900">
    <property type="entry name" value="FMN_bind"/>
    <property type="match status" value="2"/>
</dbReference>
<evidence type="ECO:0000313" key="4">
    <source>
        <dbReference type="EMBL" id="CBG68308.1"/>
    </source>
</evidence>
<feature type="signal peptide" evidence="2">
    <location>
        <begin position="1"/>
        <end position="20"/>
    </location>
</feature>
<dbReference type="InterPro" id="IPR007329">
    <property type="entry name" value="FMN-bd"/>
</dbReference>
<evidence type="ECO:0000259" key="3">
    <source>
        <dbReference type="SMART" id="SM00900"/>
    </source>
</evidence>
<organism evidence="4 5">
    <name type="scientific">Streptomyces scabiei (strain 87.22)</name>
    <dbReference type="NCBI Taxonomy" id="680198"/>
    <lineage>
        <taxon>Bacteria</taxon>
        <taxon>Bacillati</taxon>
        <taxon>Actinomycetota</taxon>
        <taxon>Actinomycetes</taxon>
        <taxon>Kitasatosporales</taxon>
        <taxon>Streptomycetaceae</taxon>
        <taxon>Streptomyces</taxon>
    </lineage>
</organism>
<feature type="region of interest" description="Disordered" evidence="1">
    <location>
        <begin position="126"/>
        <end position="178"/>
    </location>
</feature>
<dbReference type="EMBL" id="FN554889">
    <property type="protein sequence ID" value="CBG68308.1"/>
    <property type="molecule type" value="Genomic_DNA"/>
</dbReference>
<evidence type="ECO:0000256" key="1">
    <source>
        <dbReference type="SAM" id="MobiDB-lite"/>
    </source>
</evidence>
<dbReference type="GeneID" id="24307945"/>
<dbReference type="KEGG" id="scb:SCAB_11401"/>
<dbReference type="GO" id="GO:0016020">
    <property type="term" value="C:membrane"/>
    <property type="evidence" value="ECO:0007669"/>
    <property type="project" value="InterPro"/>
</dbReference>
<name>C9Z504_STRSW</name>
<keyword evidence="2" id="KW-0732">Signal</keyword>
<feature type="compositionally biased region" description="Low complexity" evidence="1">
    <location>
        <begin position="132"/>
        <end position="148"/>
    </location>
</feature>
<accession>C9Z504</accession>